<gene>
    <name evidence="1" type="ORF">GSOID_T00018915001</name>
</gene>
<protein>
    <submittedName>
        <fullName evidence="1">Uncharacterized protein</fullName>
    </submittedName>
</protein>
<sequence>MVNRRNLNTYDENKEKIVRQKRKIHRCREHCKFLTDCISNDICPAFTRFTPQQLSLVNWSPRILHSKRINRVKLALAEQEQKLNSLLLTLSNMISSLTLFFPNMNISPFLKTCDREVRIIERTADVNRREKFKKLKKDKKQNFTKVDIINESETILPPEITEILSKGANNALGGTPNVYNMLAHFEKFYQRWAKHAYAEGLDTLSVLEVKHKLDCEFHALRKTFTKSSDLKILNDFLDKHPEICVVEVDKSKDLCILPTSVYQKKLDAEFQTNKFRKIEKDPLKTDVDLFNKLIKTIKPFLSRESFNSIRPSHGLKRAYGLIKLHKEGAPCRPIISNIGAITSGLEGYLLKILKKFKPKFKYE</sequence>
<organism evidence="1">
    <name type="scientific">Oikopleura dioica</name>
    <name type="common">Tunicate</name>
    <dbReference type="NCBI Taxonomy" id="34765"/>
    <lineage>
        <taxon>Eukaryota</taxon>
        <taxon>Metazoa</taxon>
        <taxon>Chordata</taxon>
        <taxon>Tunicata</taxon>
        <taxon>Appendicularia</taxon>
        <taxon>Copelata</taxon>
        <taxon>Oikopleuridae</taxon>
        <taxon>Oikopleura</taxon>
    </lineage>
</organism>
<dbReference type="EMBL" id="FN654288">
    <property type="protein sequence ID" value="CBY30968.1"/>
    <property type="molecule type" value="Genomic_DNA"/>
</dbReference>
<dbReference type="Proteomes" id="UP000011014">
    <property type="component" value="Unassembled WGS sequence"/>
</dbReference>
<feature type="non-terminal residue" evidence="1">
    <location>
        <position position="363"/>
    </location>
</feature>
<accession>E4Y5R8</accession>
<name>E4Y5R8_OIKDI</name>
<proteinExistence type="predicted"/>
<evidence type="ECO:0000313" key="1">
    <source>
        <dbReference type="EMBL" id="CBY30968.1"/>
    </source>
</evidence>
<reference evidence="1" key="1">
    <citation type="journal article" date="2010" name="Science">
        <title>Plasticity of animal genome architecture unmasked by rapid evolution of a pelagic tunicate.</title>
        <authorList>
            <person name="Denoeud F."/>
            <person name="Henriet S."/>
            <person name="Mungpakdee S."/>
            <person name="Aury J.M."/>
            <person name="Da Silva C."/>
            <person name="Brinkmann H."/>
            <person name="Mikhaleva J."/>
            <person name="Olsen L.C."/>
            <person name="Jubin C."/>
            <person name="Canestro C."/>
            <person name="Bouquet J.M."/>
            <person name="Danks G."/>
            <person name="Poulain J."/>
            <person name="Campsteijn C."/>
            <person name="Adamski M."/>
            <person name="Cross I."/>
            <person name="Yadetie F."/>
            <person name="Muffato M."/>
            <person name="Louis A."/>
            <person name="Butcher S."/>
            <person name="Tsagkogeorga G."/>
            <person name="Konrad A."/>
            <person name="Singh S."/>
            <person name="Jensen M.F."/>
            <person name="Cong E.H."/>
            <person name="Eikeseth-Otteraa H."/>
            <person name="Noel B."/>
            <person name="Anthouard V."/>
            <person name="Porcel B.M."/>
            <person name="Kachouri-Lafond R."/>
            <person name="Nishino A."/>
            <person name="Ugolini M."/>
            <person name="Chourrout P."/>
            <person name="Nishida H."/>
            <person name="Aasland R."/>
            <person name="Huzurbazar S."/>
            <person name="Westhof E."/>
            <person name="Delsuc F."/>
            <person name="Lehrach H."/>
            <person name="Reinhardt R."/>
            <person name="Weissenbach J."/>
            <person name="Roy S.W."/>
            <person name="Artiguenave F."/>
            <person name="Postlethwait J.H."/>
            <person name="Manak J.R."/>
            <person name="Thompson E.M."/>
            <person name="Jaillon O."/>
            <person name="Du Pasquier L."/>
            <person name="Boudinot P."/>
            <person name="Liberles D.A."/>
            <person name="Volff J.N."/>
            <person name="Philippe H."/>
            <person name="Lenhard B."/>
            <person name="Roest Crollius H."/>
            <person name="Wincker P."/>
            <person name="Chourrout D."/>
        </authorList>
    </citation>
    <scope>NUCLEOTIDE SEQUENCE [LARGE SCALE GENOMIC DNA]</scope>
</reference>
<dbReference type="AlphaFoldDB" id="E4Y5R8"/>